<evidence type="ECO:0000313" key="8">
    <source>
        <dbReference type="Proteomes" id="UP001154265"/>
    </source>
</evidence>
<accession>A0ABT6F0W5</accession>
<evidence type="ECO:0000313" key="7">
    <source>
        <dbReference type="EMBL" id="MDG2991472.1"/>
    </source>
</evidence>
<reference evidence="7" key="2">
    <citation type="submission" date="2022-01" db="EMBL/GenBank/DDBJ databases">
        <authorList>
            <person name="Zivanovic Y."/>
            <person name="Moreira D."/>
            <person name="Lopez-Garcia P."/>
        </authorList>
    </citation>
    <scope>NUCLEOTIDE SEQUENCE</scope>
    <source>
        <strain evidence="7">G9</strain>
    </source>
</reference>
<dbReference type="SUPFAM" id="SSF56322">
    <property type="entry name" value="ADC synthase"/>
    <property type="match status" value="1"/>
</dbReference>
<evidence type="ECO:0000256" key="2">
    <source>
        <dbReference type="ARBA" id="ARBA00005297"/>
    </source>
</evidence>
<name>A0ABT6F0W5_9SYNE</name>
<dbReference type="GO" id="GO:0008909">
    <property type="term" value="F:isochorismate synthase activity"/>
    <property type="evidence" value="ECO:0007669"/>
    <property type="project" value="UniProtKB-EC"/>
</dbReference>
<dbReference type="Gene3D" id="3.60.120.10">
    <property type="entry name" value="Anthranilate synthase"/>
    <property type="match status" value="1"/>
</dbReference>
<dbReference type="Pfam" id="PF00425">
    <property type="entry name" value="Chorismate_bind"/>
    <property type="match status" value="1"/>
</dbReference>
<dbReference type="Proteomes" id="UP001154265">
    <property type="component" value="Unassembled WGS sequence"/>
</dbReference>
<comment type="caution">
    <text evidence="7">The sequence shown here is derived from an EMBL/GenBank/DDBJ whole genome shotgun (WGS) entry which is preliminary data.</text>
</comment>
<dbReference type="EMBL" id="JAKKUT010000002">
    <property type="protein sequence ID" value="MDG2991472.1"/>
    <property type="molecule type" value="Genomic_DNA"/>
</dbReference>
<dbReference type="InterPro" id="IPR015890">
    <property type="entry name" value="Chorismate_C"/>
</dbReference>
<proteinExistence type="inferred from homology"/>
<keyword evidence="8" id="KW-1185">Reference proteome</keyword>
<sequence length="471" mass="52094">MPVSPSPTFDLSAQHQFRQQLVAGLTQARNQGCLFLSISRDLPPIDPLLALAGLSDCGMDPQADYFYLEQPGTGMAIAALGALRTYTAEGCQRFQDVRHFCQTTFAQIFCLDGGHPRIFCHFTFHDRPTGHQGTSASRAILPQWQIHQRDQQVQLTLNCDVLLEPGEIDRLCGQWQRIWEHLQTLPPTFDIESVMVPTISLPNLTVQHQGFVRGVHTALKVLQTGEMEKLVLACAADITAPRPFSWEATLQNLRHHYPNCYLFSVRCDGGSTFVGASPERLVSLEQGVLTADALAGSSPRGGDRHQDQALTTALYHSEKDRHEHQVIVQFLSHTLKNLGLLIPPPGEPQVLKLANIQHLQTLIRATPHPAVHLLDILAALHPTPAVAGYPRAIAYEWMRQLETFERGMYAAPLGWVDCNGEGEFIVGIRSALLQGTMARLYAGAGIVRGSDPEREWQEVLLKLQALVSAIA</sequence>
<dbReference type="InterPro" id="IPR005801">
    <property type="entry name" value="ADC_synthase"/>
</dbReference>
<gene>
    <name evidence="7" type="ORF">L3556_11105</name>
</gene>
<evidence type="ECO:0000256" key="5">
    <source>
        <dbReference type="ARBA" id="ARBA00041564"/>
    </source>
</evidence>
<evidence type="ECO:0000259" key="6">
    <source>
        <dbReference type="Pfam" id="PF00425"/>
    </source>
</evidence>
<dbReference type="InterPro" id="IPR004561">
    <property type="entry name" value="IsoChor_synthase"/>
</dbReference>
<dbReference type="NCBIfam" id="TIGR00543">
    <property type="entry name" value="isochor_syn"/>
    <property type="match status" value="1"/>
</dbReference>
<keyword evidence="4 7" id="KW-0413">Isomerase</keyword>
<dbReference type="EC" id="5.4.4.2" evidence="3"/>
<dbReference type="PANTHER" id="PTHR42839:SF2">
    <property type="entry name" value="ISOCHORISMATE SYNTHASE ENTC"/>
    <property type="match status" value="1"/>
</dbReference>
<organism evidence="7 8">
    <name type="scientific">Candidatus Synechococcus calcipolaris G9</name>
    <dbReference type="NCBI Taxonomy" id="1497997"/>
    <lineage>
        <taxon>Bacteria</taxon>
        <taxon>Bacillati</taxon>
        <taxon>Cyanobacteriota</taxon>
        <taxon>Cyanophyceae</taxon>
        <taxon>Synechococcales</taxon>
        <taxon>Synechococcaceae</taxon>
        <taxon>Synechococcus</taxon>
    </lineage>
</organism>
<dbReference type="RefSeq" id="WP_277867338.1">
    <property type="nucleotide sequence ID" value="NZ_JAKKUT010000002.1"/>
</dbReference>
<reference evidence="7" key="1">
    <citation type="journal article" date="2022" name="Genome Biol. Evol.">
        <title>A New Gene Family Diagnostic for Intracellular Biomineralization of Amorphous Ca Carbonates by Cyanobacteria.</title>
        <authorList>
            <person name="Benzerara K."/>
            <person name="Duprat E."/>
            <person name="Bitard-Feildel T."/>
            <person name="Caumes G."/>
            <person name="Cassier-Chauvat C."/>
            <person name="Chauvat F."/>
            <person name="Dezi M."/>
            <person name="Diop S.I."/>
            <person name="Gaschignard G."/>
            <person name="Gorgen S."/>
            <person name="Gugger M."/>
            <person name="Lopez-Garcia P."/>
            <person name="Millet M."/>
            <person name="Skouri-Panet F."/>
            <person name="Moreira D."/>
            <person name="Callebaut I."/>
        </authorList>
    </citation>
    <scope>NUCLEOTIDE SEQUENCE</scope>
    <source>
        <strain evidence="7">G9</strain>
    </source>
</reference>
<dbReference type="PANTHER" id="PTHR42839">
    <property type="entry name" value="ISOCHORISMATE SYNTHASE ENTC"/>
    <property type="match status" value="1"/>
</dbReference>
<evidence type="ECO:0000256" key="3">
    <source>
        <dbReference type="ARBA" id="ARBA00012824"/>
    </source>
</evidence>
<comment type="similarity">
    <text evidence="2">Belongs to the isochorismate synthase family.</text>
</comment>
<evidence type="ECO:0000256" key="4">
    <source>
        <dbReference type="ARBA" id="ARBA00023235"/>
    </source>
</evidence>
<comment type="catalytic activity">
    <reaction evidence="1">
        <text>chorismate = isochorismate</text>
        <dbReference type="Rhea" id="RHEA:18985"/>
        <dbReference type="ChEBI" id="CHEBI:29748"/>
        <dbReference type="ChEBI" id="CHEBI:29780"/>
        <dbReference type="EC" id="5.4.4.2"/>
    </reaction>
</comment>
<protein>
    <recommendedName>
        <fullName evidence="3">isochorismate synthase</fullName>
        <ecNumber evidence="3">5.4.4.2</ecNumber>
    </recommendedName>
    <alternativeName>
        <fullName evidence="5">Isochorismate mutase</fullName>
    </alternativeName>
</protein>
<feature type="domain" description="Chorismate-utilising enzyme C-terminal" evidence="6">
    <location>
        <begin position="208"/>
        <end position="462"/>
    </location>
</feature>
<evidence type="ECO:0000256" key="1">
    <source>
        <dbReference type="ARBA" id="ARBA00000799"/>
    </source>
</evidence>